<evidence type="ECO:0000313" key="3">
    <source>
        <dbReference type="Proteomes" id="UP001458880"/>
    </source>
</evidence>
<dbReference type="EMBL" id="JASPKY010001790">
    <property type="protein sequence ID" value="KAK9674596.1"/>
    <property type="molecule type" value="Genomic_DNA"/>
</dbReference>
<evidence type="ECO:0000256" key="1">
    <source>
        <dbReference type="SAM" id="MobiDB-lite"/>
    </source>
</evidence>
<accession>A0AAW1HEV4</accession>
<feature type="non-terminal residue" evidence="2">
    <location>
        <position position="119"/>
    </location>
</feature>
<keyword evidence="3" id="KW-1185">Reference proteome</keyword>
<feature type="compositionally biased region" description="Basic and acidic residues" evidence="1">
    <location>
        <begin position="18"/>
        <end position="30"/>
    </location>
</feature>
<organism evidence="2 3">
    <name type="scientific">Popillia japonica</name>
    <name type="common">Japanese beetle</name>
    <dbReference type="NCBI Taxonomy" id="7064"/>
    <lineage>
        <taxon>Eukaryota</taxon>
        <taxon>Metazoa</taxon>
        <taxon>Ecdysozoa</taxon>
        <taxon>Arthropoda</taxon>
        <taxon>Hexapoda</taxon>
        <taxon>Insecta</taxon>
        <taxon>Pterygota</taxon>
        <taxon>Neoptera</taxon>
        <taxon>Endopterygota</taxon>
        <taxon>Coleoptera</taxon>
        <taxon>Polyphaga</taxon>
        <taxon>Scarabaeiformia</taxon>
        <taxon>Scarabaeidae</taxon>
        <taxon>Rutelinae</taxon>
        <taxon>Popillia</taxon>
    </lineage>
</organism>
<comment type="caution">
    <text evidence="2">The sequence shown here is derived from an EMBL/GenBank/DDBJ whole genome shotgun (WGS) entry which is preliminary data.</text>
</comment>
<proteinExistence type="predicted"/>
<dbReference type="AlphaFoldDB" id="A0AAW1HEV4"/>
<dbReference type="Proteomes" id="UP001458880">
    <property type="component" value="Unassembled WGS sequence"/>
</dbReference>
<feature type="region of interest" description="Disordered" evidence="1">
    <location>
        <begin position="1"/>
        <end position="57"/>
    </location>
</feature>
<evidence type="ECO:0000313" key="2">
    <source>
        <dbReference type="EMBL" id="KAK9674596.1"/>
    </source>
</evidence>
<name>A0AAW1HEV4_POPJA</name>
<feature type="compositionally biased region" description="Basic and acidic residues" evidence="1">
    <location>
        <begin position="43"/>
        <end position="57"/>
    </location>
</feature>
<reference evidence="2 3" key="1">
    <citation type="journal article" date="2024" name="BMC Genomics">
        <title>De novo assembly and annotation of Popillia japonica's genome with initial clues to its potential as an invasive pest.</title>
        <authorList>
            <person name="Cucini C."/>
            <person name="Boschi S."/>
            <person name="Funari R."/>
            <person name="Cardaioli E."/>
            <person name="Iannotti N."/>
            <person name="Marturano G."/>
            <person name="Paoli F."/>
            <person name="Bruttini M."/>
            <person name="Carapelli A."/>
            <person name="Frati F."/>
            <person name="Nardi F."/>
        </authorList>
    </citation>
    <scope>NUCLEOTIDE SEQUENCE [LARGE SCALE GENOMIC DNA]</scope>
    <source>
        <strain evidence="2">DMR45628</strain>
    </source>
</reference>
<sequence length="119" mass="13501">MKTSGMGDQPDSDDYSTDEYKRKRGEEGAFFKKSAKIPRTPSKSKDKAEEKTRADEKMDRMLEMMENMTKEVALIRTEQREFNEEFEHGNAANSTNATNIPSFFSLCLFGSAVARSAQI</sequence>
<protein>
    <submittedName>
        <fullName evidence="2">Uncharacterized protein</fullName>
    </submittedName>
</protein>
<gene>
    <name evidence="2" type="ORF">QE152_g41012</name>
</gene>